<dbReference type="PATRIC" id="fig|1423718.3.peg.753"/>
<name>A0A0R2AS91_9LACO</name>
<dbReference type="Pfam" id="PF10620">
    <property type="entry name" value="MdcG"/>
    <property type="match status" value="1"/>
</dbReference>
<organism evidence="2 3">
    <name type="scientific">Ligilactobacillus agilis DSM 20509</name>
    <dbReference type="NCBI Taxonomy" id="1423718"/>
    <lineage>
        <taxon>Bacteria</taxon>
        <taxon>Bacillati</taxon>
        <taxon>Bacillota</taxon>
        <taxon>Bacilli</taxon>
        <taxon>Lactobacillales</taxon>
        <taxon>Lactobacillaceae</taxon>
        <taxon>Ligilactobacillus</taxon>
    </lineage>
</organism>
<protein>
    <recommendedName>
        <fullName evidence="1">Phosphoribosyl-dephospho-CoA transferase MdcG C-terminal domain-containing protein</fullName>
    </recommendedName>
</protein>
<comment type="caution">
    <text evidence="2">The sequence shown here is derived from an EMBL/GenBank/DDBJ whole genome shotgun (WGS) entry which is preliminary data.</text>
</comment>
<dbReference type="NCBIfam" id="NF002332">
    <property type="entry name" value="PRK01293.1"/>
    <property type="match status" value="1"/>
</dbReference>
<gene>
    <name evidence="2" type="ORF">FC14_GL000720</name>
</gene>
<dbReference type="AlphaFoldDB" id="A0A0R2AS91"/>
<proteinExistence type="predicted"/>
<evidence type="ECO:0000313" key="2">
    <source>
        <dbReference type="EMBL" id="KRM65964.1"/>
    </source>
</evidence>
<dbReference type="InterPro" id="IPR049180">
    <property type="entry name" value="MdcG_C"/>
</dbReference>
<evidence type="ECO:0000313" key="3">
    <source>
        <dbReference type="Proteomes" id="UP000051008"/>
    </source>
</evidence>
<evidence type="ECO:0000259" key="1">
    <source>
        <dbReference type="Pfam" id="PF10620"/>
    </source>
</evidence>
<dbReference type="RefSeq" id="WP_056975745.1">
    <property type="nucleotide sequence ID" value="NZ_AYYP01000009.1"/>
</dbReference>
<reference evidence="2 3" key="1">
    <citation type="journal article" date="2015" name="Genome Announc.">
        <title>Expanding the biotechnology potential of lactobacilli through comparative genomics of 213 strains and associated genera.</title>
        <authorList>
            <person name="Sun Z."/>
            <person name="Harris H.M."/>
            <person name="McCann A."/>
            <person name="Guo C."/>
            <person name="Argimon S."/>
            <person name="Zhang W."/>
            <person name="Yang X."/>
            <person name="Jeffery I.B."/>
            <person name="Cooney J.C."/>
            <person name="Kagawa T.F."/>
            <person name="Liu W."/>
            <person name="Song Y."/>
            <person name="Salvetti E."/>
            <person name="Wrobel A."/>
            <person name="Rasinkangas P."/>
            <person name="Parkhill J."/>
            <person name="Rea M.C."/>
            <person name="O'Sullivan O."/>
            <person name="Ritari J."/>
            <person name="Douillard F.P."/>
            <person name="Paul Ross R."/>
            <person name="Yang R."/>
            <person name="Briner A.E."/>
            <person name="Felis G.E."/>
            <person name="de Vos W.M."/>
            <person name="Barrangou R."/>
            <person name="Klaenhammer T.R."/>
            <person name="Caufield P.W."/>
            <person name="Cui Y."/>
            <person name="Zhang H."/>
            <person name="O'Toole P.W."/>
        </authorList>
    </citation>
    <scope>NUCLEOTIDE SEQUENCE [LARGE SCALE GENOMIC DNA]</scope>
    <source>
        <strain evidence="2 3">DSM 20509</strain>
    </source>
</reference>
<dbReference type="EMBL" id="AYYP01000009">
    <property type="protein sequence ID" value="KRM65964.1"/>
    <property type="molecule type" value="Genomic_DNA"/>
</dbReference>
<sequence>MVTYNIHDFVLFDNSTALECDGPLPAWVEKIVNKKAVAVIRRGESENKIPVGIRGKTKAQKFGTFIRSQNVKCLLKSTDVLQMEFPKNTNTRYWQILAQVREYLGKHGLNWGISGSAAYELVTQIPTVTTNSDIDLIALKQEKLSRVAATSLLRDLNSFGIHADVQIIRGTAGFSLEEYVQNRGRKILIKSNHGPYLSLNPWDEFE</sequence>
<accession>A0A0R2AS91</accession>
<keyword evidence="3" id="KW-1185">Reference proteome</keyword>
<feature type="domain" description="Phosphoribosyl-dephospho-CoA transferase MdcG C-terminal" evidence="1">
    <location>
        <begin position="89"/>
        <end position="197"/>
    </location>
</feature>
<dbReference type="OrthoDB" id="1275217at2"/>
<dbReference type="Proteomes" id="UP000051008">
    <property type="component" value="Unassembled WGS sequence"/>
</dbReference>